<sequence length="275" mass="31429">MGGGTGTPDFSSMKLALLLNHRFIIKKDACFLSVTGVFYQEESTQDSELNTSDKNKDDEMHLKKEVKKQLLPAFTSREESRITEALQCYRDVCNKLRTNNFEWDVLDDIDDLLLSIMENEQNLALRKCYEEILLAVVCDSGLSSLKWSNRLTALFKDYCRVDIGPGSGLNSLKALKAFITNTWPRLKENWGRLTAIVLESLFDLYHSKSITRNAEETDEIRNVCIDSLVLLQKAVPDEVNQFIQEILKRDIFNAELNKLLKEVLVSCNEETESES</sequence>
<gene>
    <name evidence="1" type="ORF">BEMITA_LOCUS3593</name>
</gene>
<dbReference type="AlphaFoldDB" id="A0A9P0A4W0"/>
<dbReference type="SUPFAM" id="SSF48371">
    <property type="entry name" value="ARM repeat"/>
    <property type="match status" value="1"/>
</dbReference>
<dbReference type="InterPro" id="IPR016024">
    <property type="entry name" value="ARM-type_fold"/>
</dbReference>
<reference evidence="1" key="1">
    <citation type="submission" date="2021-12" db="EMBL/GenBank/DDBJ databases">
        <authorList>
            <person name="King R."/>
        </authorList>
    </citation>
    <scope>NUCLEOTIDE SEQUENCE</scope>
</reference>
<evidence type="ECO:0000313" key="1">
    <source>
        <dbReference type="EMBL" id="CAH0384238.1"/>
    </source>
</evidence>
<dbReference type="EMBL" id="OU963863">
    <property type="protein sequence ID" value="CAH0384238.1"/>
    <property type="molecule type" value="Genomic_DNA"/>
</dbReference>
<accession>A0A9P0A4W0</accession>
<protein>
    <submittedName>
        <fullName evidence="1">Uncharacterized protein</fullName>
    </submittedName>
</protein>
<evidence type="ECO:0000313" key="2">
    <source>
        <dbReference type="Proteomes" id="UP001152759"/>
    </source>
</evidence>
<name>A0A9P0A4W0_BEMTA</name>
<organism evidence="1 2">
    <name type="scientific">Bemisia tabaci</name>
    <name type="common">Sweetpotato whitefly</name>
    <name type="synonym">Aleurodes tabaci</name>
    <dbReference type="NCBI Taxonomy" id="7038"/>
    <lineage>
        <taxon>Eukaryota</taxon>
        <taxon>Metazoa</taxon>
        <taxon>Ecdysozoa</taxon>
        <taxon>Arthropoda</taxon>
        <taxon>Hexapoda</taxon>
        <taxon>Insecta</taxon>
        <taxon>Pterygota</taxon>
        <taxon>Neoptera</taxon>
        <taxon>Paraneoptera</taxon>
        <taxon>Hemiptera</taxon>
        <taxon>Sternorrhyncha</taxon>
        <taxon>Aleyrodoidea</taxon>
        <taxon>Aleyrodidae</taxon>
        <taxon>Aleyrodinae</taxon>
        <taxon>Bemisia</taxon>
    </lineage>
</organism>
<keyword evidence="2" id="KW-1185">Reference proteome</keyword>
<proteinExistence type="predicted"/>
<dbReference type="Proteomes" id="UP001152759">
    <property type="component" value="Chromosome 2"/>
</dbReference>